<dbReference type="InterPro" id="IPR015300">
    <property type="entry name" value="DNA-bd_pseudobarrel_sf"/>
</dbReference>
<dbReference type="EMBL" id="QGNW01000956">
    <property type="protein sequence ID" value="RVW58373.1"/>
    <property type="molecule type" value="Genomic_DNA"/>
</dbReference>
<dbReference type="SUPFAM" id="SSF101936">
    <property type="entry name" value="DNA-binding pseudobarrel domain"/>
    <property type="match status" value="2"/>
</dbReference>
<keyword evidence="2" id="KW-0805">Transcription regulation</keyword>
<dbReference type="GO" id="GO:0005634">
    <property type="term" value="C:nucleus"/>
    <property type="evidence" value="ECO:0007669"/>
    <property type="project" value="UniProtKB-SubCell"/>
</dbReference>
<comment type="caution">
    <text evidence="8">The sequence shown here is derived from an EMBL/GenBank/DDBJ whole genome shotgun (WGS) entry which is preliminary data.</text>
</comment>
<dbReference type="PANTHER" id="PTHR31920:SF135">
    <property type="entry name" value="B3 DOMAIN-CONTAINING PROTEIN OS03G0621600-RELATED"/>
    <property type="match status" value="1"/>
</dbReference>
<reference evidence="8 9" key="1">
    <citation type="journal article" date="2018" name="PLoS Genet.">
        <title>Population sequencing reveals clonal diversity and ancestral inbreeding in the grapevine cultivar Chardonnay.</title>
        <authorList>
            <person name="Roach M.J."/>
            <person name="Johnson D.L."/>
            <person name="Bohlmann J."/>
            <person name="van Vuuren H.J."/>
            <person name="Jones S.J."/>
            <person name="Pretorius I.S."/>
            <person name="Schmidt S.A."/>
            <person name="Borneman A.R."/>
        </authorList>
    </citation>
    <scope>NUCLEOTIDE SEQUENCE [LARGE SCALE GENOMIC DNA]</scope>
    <source>
        <strain evidence="9">cv. Chardonnay</strain>
        <tissue evidence="8">Leaf</tissue>
    </source>
</reference>
<dbReference type="AlphaFoldDB" id="A0A438FEI8"/>
<evidence type="ECO:0000259" key="7">
    <source>
        <dbReference type="PROSITE" id="PS50863"/>
    </source>
</evidence>
<dbReference type="InterPro" id="IPR003340">
    <property type="entry name" value="B3_DNA-bd"/>
</dbReference>
<dbReference type="CDD" id="cd10017">
    <property type="entry name" value="B3_DNA"/>
    <property type="match status" value="2"/>
</dbReference>
<feature type="compositionally biased region" description="Acidic residues" evidence="6">
    <location>
        <begin position="211"/>
        <end position="234"/>
    </location>
</feature>
<dbReference type="GO" id="GO:0003677">
    <property type="term" value="F:DNA binding"/>
    <property type="evidence" value="ECO:0007669"/>
    <property type="project" value="UniProtKB-KW"/>
</dbReference>
<dbReference type="PROSITE" id="PS50863">
    <property type="entry name" value="B3"/>
    <property type="match status" value="1"/>
</dbReference>
<accession>A0A438FEI8</accession>
<evidence type="ECO:0000256" key="1">
    <source>
        <dbReference type="ARBA" id="ARBA00004123"/>
    </source>
</evidence>
<feature type="region of interest" description="Disordered" evidence="6">
    <location>
        <begin position="209"/>
        <end position="257"/>
    </location>
</feature>
<evidence type="ECO:0000313" key="9">
    <source>
        <dbReference type="Proteomes" id="UP000288805"/>
    </source>
</evidence>
<keyword evidence="4" id="KW-0804">Transcription</keyword>
<dbReference type="SMART" id="SM01019">
    <property type="entry name" value="B3"/>
    <property type="match status" value="2"/>
</dbReference>
<proteinExistence type="predicted"/>
<sequence length="455" mass="52715">MKAFAGNTTQHCPLESVLHAPQMRMRPLCLTRLPPCCFSSFWFQKRLWVQKLPWNEMSSPQEECPEFFKVCLPECSSDKLALWTLFDDGLCLLYDFCVLIDRLIPTAFREHFNGFVPHKAILRDPVGRVWQVELSKIGKDVYFQKGWQKFVTDNFVEMEDFLVFRYDGGYIFDFKLFRNTGCEKKGSEEINVGIYKRCFCVNEEKDVEEEKSNEEEGEEEERDSTEDESSEKEEEGGKMSEEEEEPQPKSSKKKGVVYKRKYSGRVGYKQTAIKKSRVASEESNCTKRKYKEASAVQVEENIAFEIERDPIWTRSHLDAVPVLPITEYLGWACEVVYVPLDVLRDHNIKLPPKMTLRDPLGRLWIGKVAVWKDGRTWIGWKPFCKWNNVGENDTCIYEFVQESGHEGYLLVVHILQAQPSRRAPKCKCRAESGEEMAEPSKANLRLPIVSSKTSG</sequence>
<dbReference type="PANTHER" id="PTHR31920">
    <property type="entry name" value="B3 DOMAIN-CONTAINING"/>
    <property type="match status" value="1"/>
</dbReference>
<feature type="domain" description="TF-B3" evidence="7">
    <location>
        <begin position="104"/>
        <end position="180"/>
    </location>
</feature>
<evidence type="ECO:0000256" key="4">
    <source>
        <dbReference type="ARBA" id="ARBA00023163"/>
    </source>
</evidence>
<organism evidence="8 9">
    <name type="scientific">Vitis vinifera</name>
    <name type="common">Grape</name>
    <dbReference type="NCBI Taxonomy" id="29760"/>
    <lineage>
        <taxon>Eukaryota</taxon>
        <taxon>Viridiplantae</taxon>
        <taxon>Streptophyta</taxon>
        <taxon>Embryophyta</taxon>
        <taxon>Tracheophyta</taxon>
        <taxon>Spermatophyta</taxon>
        <taxon>Magnoliopsida</taxon>
        <taxon>eudicotyledons</taxon>
        <taxon>Gunneridae</taxon>
        <taxon>Pentapetalae</taxon>
        <taxon>rosids</taxon>
        <taxon>Vitales</taxon>
        <taxon>Vitaceae</taxon>
        <taxon>Viteae</taxon>
        <taxon>Vitis</taxon>
    </lineage>
</organism>
<comment type="subcellular location">
    <subcellularLocation>
        <location evidence="1">Nucleus</location>
    </subcellularLocation>
</comment>
<evidence type="ECO:0000256" key="6">
    <source>
        <dbReference type="SAM" id="MobiDB-lite"/>
    </source>
</evidence>
<feature type="region of interest" description="Disordered" evidence="6">
    <location>
        <begin position="432"/>
        <end position="455"/>
    </location>
</feature>
<keyword evidence="3" id="KW-0238">DNA-binding</keyword>
<protein>
    <submittedName>
        <fullName evidence="8">Putative B3 domain-containing protein</fullName>
    </submittedName>
</protein>
<dbReference type="InterPro" id="IPR050655">
    <property type="entry name" value="Plant_B3_domain"/>
</dbReference>
<evidence type="ECO:0000256" key="3">
    <source>
        <dbReference type="ARBA" id="ARBA00023125"/>
    </source>
</evidence>
<evidence type="ECO:0000256" key="5">
    <source>
        <dbReference type="ARBA" id="ARBA00023242"/>
    </source>
</evidence>
<keyword evidence="5" id="KW-0539">Nucleus</keyword>
<gene>
    <name evidence="8" type="primary">VvCHDh000059_1</name>
    <name evidence="8" type="ORF">CK203_107600</name>
</gene>
<evidence type="ECO:0000256" key="2">
    <source>
        <dbReference type="ARBA" id="ARBA00023015"/>
    </source>
</evidence>
<dbReference type="Proteomes" id="UP000288805">
    <property type="component" value="Unassembled WGS sequence"/>
</dbReference>
<dbReference type="Gene3D" id="2.40.330.10">
    <property type="entry name" value="DNA-binding pseudobarrel domain"/>
    <property type="match status" value="2"/>
</dbReference>
<evidence type="ECO:0000313" key="8">
    <source>
        <dbReference type="EMBL" id="RVW58373.1"/>
    </source>
</evidence>
<dbReference type="Pfam" id="PF02362">
    <property type="entry name" value="B3"/>
    <property type="match status" value="2"/>
</dbReference>
<name>A0A438FEI8_VITVI</name>